<name>A0A0Q4B823_9BACT</name>
<accession>A0A0Q4B823</accession>
<sequence>MARTGTRGSGGRVARISAAQDADYYFKGWSDGNDSPTRKEEHVQADVAVTALFGEVKPLPGSCNFENGSLGDWYTLGAGVAKKGFTVTNTPQVKGAKLWTAPLKLDVL</sequence>
<evidence type="ECO:0008006" key="3">
    <source>
        <dbReference type="Google" id="ProtNLM"/>
    </source>
</evidence>
<dbReference type="PATRIC" id="fig|1702214.3.peg.1546"/>
<reference evidence="1" key="1">
    <citation type="submission" date="2015-08" db="EMBL/GenBank/DDBJ databases">
        <title>Candidatus Bacteriodes Periocalifornicus.</title>
        <authorList>
            <person name="McLean J.S."/>
            <person name="Kelley S."/>
        </authorList>
    </citation>
    <scope>NUCLEOTIDE SEQUENCE [LARGE SCALE GENOMIC DNA]</scope>
    <source>
        <strain evidence="1">12B</strain>
    </source>
</reference>
<dbReference type="AlphaFoldDB" id="A0A0Q4B823"/>
<dbReference type="EMBL" id="LIIK01000015">
    <property type="protein sequence ID" value="KQM08988.1"/>
    <property type="molecule type" value="Genomic_DNA"/>
</dbReference>
<keyword evidence="2" id="KW-1185">Reference proteome</keyword>
<organism evidence="1 2">
    <name type="scientific">Candidatus [Bacteroides] periocalifornicus</name>
    <dbReference type="NCBI Taxonomy" id="1702214"/>
    <lineage>
        <taxon>Bacteria</taxon>
        <taxon>Pseudomonadati</taxon>
        <taxon>Bacteroidota</taxon>
    </lineage>
</organism>
<proteinExistence type="predicted"/>
<protein>
    <recommendedName>
        <fullName evidence="3">Bacterial repeat domain-containing protein</fullName>
    </recommendedName>
</protein>
<gene>
    <name evidence="1" type="ORF">AL399_04145</name>
</gene>
<evidence type="ECO:0000313" key="2">
    <source>
        <dbReference type="Proteomes" id="UP000054172"/>
    </source>
</evidence>
<dbReference type="Proteomes" id="UP000054172">
    <property type="component" value="Unassembled WGS sequence"/>
</dbReference>
<comment type="caution">
    <text evidence="1">The sequence shown here is derived from an EMBL/GenBank/DDBJ whole genome shotgun (WGS) entry which is preliminary data.</text>
</comment>
<evidence type="ECO:0000313" key="1">
    <source>
        <dbReference type="EMBL" id="KQM08988.1"/>
    </source>
</evidence>